<dbReference type="EMBL" id="AWGH01000022">
    <property type="protein sequence ID" value="ODN89736.1"/>
    <property type="molecule type" value="Genomic_DNA"/>
</dbReference>
<dbReference type="RefSeq" id="XP_019029645.1">
    <property type="nucleotide sequence ID" value="XM_019178489.1"/>
</dbReference>
<protein>
    <submittedName>
        <fullName evidence="1">Uncharacterized protein</fullName>
    </submittedName>
</protein>
<dbReference type="AlphaFoldDB" id="A0A1E3IP83"/>
<proteinExistence type="predicted"/>
<reference evidence="1 2" key="1">
    <citation type="submission" date="2016-06" db="EMBL/GenBank/DDBJ databases">
        <title>Evolution of pathogenesis and genome organization in the Tremellales.</title>
        <authorList>
            <person name="Cuomo C."/>
            <person name="Litvintseva A."/>
            <person name="Heitman J."/>
            <person name="Chen Y."/>
            <person name="Sun S."/>
            <person name="Springer D."/>
            <person name="Dromer F."/>
            <person name="Young S."/>
            <person name="Zeng Q."/>
            <person name="Chapman S."/>
            <person name="Gujja S."/>
            <person name="Saif S."/>
            <person name="Birren B."/>
        </authorList>
    </citation>
    <scope>NUCLEOTIDE SEQUENCE [LARGE SCALE GENOMIC DNA]</scope>
    <source>
        <strain evidence="1 2">CBS 7118</strain>
    </source>
</reference>
<comment type="caution">
    <text evidence="1">The sequence shown here is derived from an EMBL/GenBank/DDBJ whole genome shotgun (WGS) entry which is preliminary data.</text>
</comment>
<name>A0A1E3IP83_9TREE</name>
<gene>
    <name evidence="1" type="ORF">L198_06430</name>
</gene>
<evidence type="ECO:0000313" key="2">
    <source>
        <dbReference type="Proteomes" id="UP000094819"/>
    </source>
</evidence>
<dbReference type="GeneID" id="30195642"/>
<keyword evidence="2" id="KW-1185">Reference proteome</keyword>
<organism evidence="1 2">
    <name type="scientific">Cryptococcus wingfieldii CBS 7118</name>
    <dbReference type="NCBI Taxonomy" id="1295528"/>
    <lineage>
        <taxon>Eukaryota</taxon>
        <taxon>Fungi</taxon>
        <taxon>Dikarya</taxon>
        <taxon>Basidiomycota</taxon>
        <taxon>Agaricomycotina</taxon>
        <taxon>Tremellomycetes</taxon>
        <taxon>Tremellales</taxon>
        <taxon>Cryptococcaceae</taxon>
        <taxon>Cryptococcus</taxon>
    </lineage>
</organism>
<accession>A0A1E3IP83</accession>
<dbReference type="Proteomes" id="UP000094819">
    <property type="component" value="Unassembled WGS sequence"/>
</dbReference>
<sequence>MSMSGDFDESEDGNQGKRVRWVRMCNLSSKPAICQCVDELVARQAKEVLSTAYSLGFVVRFDRRFSSDDGEVSLHLRVSPMVGHQGRVICFEADGQYFHPRYDAPSRLTEKLLGLLCGFSLPSLPEE</sequence>
<dbReference type="OrthoDB" id="10312237at2759"/>
<evidence type="ECO:0000313" key="1">
    <source>
        <dbReference type="EMBL" id="ODN89736.1"/>
    </source>
</evidence>